<dbReference type="PANTHER" id="PTHR47353:SF1">
    <property type="entry name" value="THIOREDOXIN-LIKE PROTEIN HCF164, CHLOROPLASTIC"/>
    <property type="match status" value="1"/>
</dbReference>
<dbReference type="GO" id="GO:0009535">
    <property type="term" value="C:chloroplast thylakoid membrane"/>
    <property type="evidence" value="ECO:0007669"/>
    <property type="project" value="TreeGrafter"/>
</dbReference>
<dbReference type="SUPFAM" id="SSF52833">
    <property type="entry name" value="Thioredoxin-like"/>
    <property type="match status" value="1"/>
</dbReference>
<dbReference type="Gramene" id="KJB30779">
    <property type="protein sequence ID" value="KJB30779"/>
    <property type="gene ID" value="B456_005G159300"/>
</dbReference>
<dbReference type="AlphaFoldDB" id="A0A0D2RFZ5"/>
<evidence type="ECO:0000259" key="1">
    <source>
        <dbReference type="Pfam" id="PF00085"/>
    </source>
</evidence>
<proteinExistence type="predicted"/>
<protein>
    <recommendedName>
        <fullName evidence="1">Thioredoxin domain-containing protein</fullName>
    </recommendedName>
</protein>
<dbReference type="Proteomes" id="UP000032304">
    <property type="component" value="Chromosome 5"/>
</dbReference>
<gene>
    <name evidence="2" type="ORF">B456_005G159300</name>
</gene>
<dbReference type="GO" id="GO:0016671">
    <property type="term" value="F:oxidoreductase activity, acting on a sulfur group of donors, disulfide as acceptor"/>
    <property type="evidence" value="ECO:0007669"/>
    <property type="project" value="TreeGrafter"/>
</dbReference>
<feature type="domain" description="Thioredoxin" evidence="1">
    <location>
        <begin position="49"/>
        <end position="124"/>
    </location>
</feature>
<organism evidence="2 3">
    <name type="scientific">Gossypium raimondii</name>
    <name type="common">Peruvian cotton</name>
    <name type="synonym">Gossypium klotzschianum subsp. raimondii</name>
    <dbReference type="NCBI Taxonomy" id="29730"/>
    <lineage>
        <taxon>Eukaryota</taxon>
        <taxon>Viridiplantae</taxon>
        <taxon>Streptophyta</taxon>
        <taxon>Embryophyta</taxon>
        <taxon>Tracheophyta</taxon>
        <taxon>Spermatophyta</taxon>
        <taxon>Magnoliopsida</taxon>
        <taxon>eudicotyledons</taxon>
        <taxon>Gunneridae</taxon>
        <taxon>Pentapetalae</taxon>
        <taxon>rosids</taxon>
        <taxon>malvids</taxon>
        <taxon>Malvales</taxon>
        <taxon>Malvaceae</taxon>
        <taxon>Malvoideae</taxon>
        <taxon>Gossypium</taxon>
    </lineage>
</organism>
<dbReference type="EMBL" id="CM001744">
    <property type="protein sequence ID" value="KJB30779.1"/>
    <property type="molecule type" value="Genomic_DNA"/>
</dbReference>
<dbReference type="InterPro" id="IPR036249">
    <property type="entry name" value="Thioredoxin-like_sf"/>
</dbReference>
<dbReference type="InterPro" id="IPR013766">
    <property type="entry name" value="Thioredoxin_domain"/>
</dbReference>
<dbReference type="Gene3D" id="3.40.30.10">
    <property type="entry name" value="Glutaredoxin"/>
    <property type="match status" value="1"/>
</dbReference>
<name>A0A0D2RFZ5_GOSRA</name>
<evidence type="ECO:0000313" key="3">
    <source>
        <dbReference type="Proteomes" id="UP000032304"/>
    </source>
</evidence>
<keyword evidence="3" id="KW-1185">Reference proteome</keyword>
<dbReference type="eggNOG" id="KOG0907">
    <property type="taxonomic scope" value="Eukaryota"/>
</dbReference>
<evidence type="ECO:0000313" key="2">
    <source>
        <dbReference type="EMBL" id="KJB30779.1"/>
    </source>
</evidence>
<reference evidence="2 3" key="1">
    <citation type="journal article" date="2012" name="Nature">
        <title>Repeated polyploidization of Gossypium genomes and the evolution of spinnable cotton fibres.</title>
        <authorList>
            <person name="Paterson A.H."/>
            <person name="Wendel J.F."/>
            <person name="Gundlach H."/>
            <person name="Guo H."/>
            <person name="Jenkins J."/>
            <person name="Jin D."/>
            <person name="Llewellyn D."/>
            <person name="Showmaker K.C."/>
            <person name="Shu S."/>
            <person name="Udall J."/>
            <person name="Yoo M.J."/>
            <person name="Byers R."/>
            <person name="Chen W."/>
            <person name="Doron-Faigenboim A."/>
            <person name="Duke M.V."/>
            <person name="Gong L."/>
            <person name="Grimwood J."/>
            <person name="Grover C."/>
            <person name="Grupp K."/>
            <person name="Hu G."/>
            <person name="Lee T.H."/>
            <person name="Li J."/>
            <person name="Lin L."/>
            <person name="Liu T."/>
            <person name="Marler B.S."/>
            <person name="Page J.T."/>
            <person name="Roberts A.W."/>
            <person name="Romanel E."/>
            <person name="Sanders W.S."/>
            <person name="Szadkowski E."/>
            <person name="Tan X."/>
            <person name="Tang H."/>
            <person name="Xu C."/>
            <person name="Wang J."/>
            <person name="Wang Z."/>
            <person name="Zhang D."/>
            <person name="Zhang L."/>
            <person name="Ashrafi H."/>
            <person name="Bedon F."/>
            <person name="Bowers J.E."/>
            <person name="Brubaker C.L."/>
            <person name="Chee P.W."/>
            <person name="Das S."/>
            <person name="Gingle A.R."/>
            <person name="Haigler C.H."/>
            <person name="Harker D."/>
            <person name="Hoffmann L.V."/>
            <person name="Hovav R."/>
            <person name="Jones D.C."/>
            <person name="Lemke C."/>
            <person name="Mansoor S."/>
            <person name="ur Rahman M."/>
            <person name="Rainville L.N."/>
            <person name="Rambani A."/>
            <person name="Reddy U.K."/>
            <person name="Rong J.K."/>
            <person name="Saranga Y."/>
            <person name="Scheffler B.E."/>
            <person name="Scheffler J.A."/>
            <person name="Stelly D.M."/>
            <person name="Triplett B.A."/>
            <person name="Van Deynze A."/>
            <person name="Vaslin M.F."/>
            <person name="Waghmare V.N."/>
            <person name="Walford S.A."/>
            <person name="Wright R.J."/>
            <person name="Zaki E.A."/>
            <person name="Zhang T."/>
            <person name="Dennis E.S."/>
            <person name="Mayer K.F."/>
            <person name="Peterson D.G."/>
            <person name="Rokhsar D.S."/>
            <person name="Wang X."/>
            <person name="Schmutz J."/>
        </authorList>
    </citation>
    <scope>NUCLEOTIDE SEQUENCE [LARGE SCALE GENOMIC DNA]</scope>
</reference>
<dbReference type="OMA" id="CKESAPV"/>
<dbReference type="Pfam" id="PF00085">
    <property type="entry name" value="Thioredoxin"/>
    <property type="match status" value="1"/>
</dbReference>
<sequence>MCPYFECPHYLRHGRDSKPCKSHGLATWPLAAVRLFMSSRLDFGALSNGKSTVVEFYADWCEVCRELAPNIYKVEQQYRDRVNFVMLNFGVEGIPHFAFLDKNGNEEGNVAGKLPRKYLQENVDALARGEASVPHASVVGQYSSAESRKVH</sequence>
<dbReference type="InterPro" id="IPR044241">
    <property type="entry name" value="TxlA/HCF164"/>
</dbReference>
<dbReference type="PANTHER" id="PTHR47353">
    <property type="entry name" value="THIOREDOXIN-LIKE PROTEIN HCF164, CHLOROPLASTIC"/>
    <property type="match status" value="1"/>
</dbReference>
<dbReference type="STRING" id="29730.A0A0D2RFZ5"/>
<dbReference type="GO" id="GO:0010190">
    <property type="term" value="P:cytochrome b6f complex assembly"/>
    <property type="evidence" value="ECO:0007669"/>
    <property type="project" value="TreeGrafter"/>
</dbReference>
<accession>A0A0D2RFZ5</accession>